<proteinExistence type="predicted"/>
<sequence>MWSPTGLYIEPARRDMLLTVRAWIPRGLLRRMGCARGAGVALPHLYPSIKSKCVCQGGGGRLCAKPGHSCWHKLCSHVTFPGQGQLALGCARVGASATMPPWRCGDLGPQERPA</sequence>
<reference evidence="1" key="1">
    <citation type="submission" date="2021-01" db="EMBL/GenBank/DDBJ databases">
        <authorList>
            <person name="Corre E."/>
            <person name="Pelletier E."/>
            <person name="Niang G."/>
            <person name="Scheremetjew M."/>
            <person name="Finn R."/>
            <person name="Kale V."/>
            <person name="Holt S."/>
            <person name="Cochrane G."/>
            <person name="Meng A."/>
            <person name="Brown T."/>
            <person name="Cohen L."/>
        </authorList>
    </citation>
    <scope>NUCLEOTIDE SEQUENCE</scope>
    <source>
        <strain evidence="1">CCMP3105</strain>
    </source>
</reference>
<dbReference type="EMBL" id="HBNR01012984">
    <property type="protein sequence ID" value="CAE4568773.1"/>
    <property type="molecule type" value="Transcribed_RNA"/>
</dbReference>
<accession>A0A7S4Q0T2</accession>
<evidence type="ECO:0000313" key="1">
    <source>
        <dbReference type="EMBL" id="CAE4568773.1"/>
    </source>
</evidence>
<gene>
    <name evidence="1" type="ORF">AMON00008_LOCUS8392</name>
</gene>
<name>A0A7S4Q0T2_9DINO</name>
<organism evidence="1">
    <name type="scientific">Alexandrium monilatum</name>
    <dbReference type="NCBI Taxonomy" id="311494"/>
    <lineage>
        <taxon>Eukaryota</taxon>
        <taxon>Sar</taxon>
        <taxon>Alveolata</taxon>
        <taxon>Dinophyceae</taxon>
        <taxon>Gonyaulacales</taxon>
        <taxon>Pyrocystaceae</taxon>
        <taxon>Alexandrium</taxon>
    </lineage>
</organism>
<dbReference type="AlphaFoldDB" id="A0A7S4Q0T2"/>
<protein>
    <submittedName>
        <fullName evidence="1">Uncharacterized protein</fullName>
    </submittedName>
</protein>